<sequence length="111" mass="13096">MDTTFYIQVRSMQSGESLIVSAEFQTRTEAESYKNQLIRLLINHADWVNLELLHTWFNHDFIIELVEADADHRIETTPLRTARLNALDDFERILEFMNHTYDQVKKVKIAA</sequence>
<organism evidence="1 2">
    <name type="scientific">Algoriphagus aestuariicola</name>
    <dbReference type="NCBI Taxonomy" id="1852016"/>
    <lineage>
        <taxon>Bacteria</taxon>
        <taxon>Pseudomonadati</taxon>
        <taxon>Bacteroidota</taxon>
        <taxon>Cytophagia</taxon>
        <taxon>Cytophagales</taxon>
        <taxon>Cyclobacteriaceae</taxon>
        <taxon>Algoriphagus</taxon>
    </lineage>
</organism>
<evidence type="ECO:0000313" key="2">
    <source>
        <dbReference type="Proteomes" id="UP000664698"/>
    </source>
</evidence>
<evidence type="ECO:0000313" key="1">
    <source>
        <dbReference type="EMBL" id="MBN7799233.1"/>
    </source>
</evidence>
<dbReference type="EMBL" id="JAFKCW010000001">
    <property type="protein sequence ID" value="MBN7799233.1"/>
    <property type="molecule type" value="Genomic_DNA"/>
</dbReference>
<proteinExistence type="predicted"/>
<comment type="caution">
    <text evidence="1">The sequence shown here is derived from an EMBL/GenBank/DDBJ whole genome shotgun (WGS) entry which is preliminary data.</text>
</comment>
<protein>
    <submittedName>
        <fullName evidence="1">Uncharacterized protein</fullName>
    </submittedName>
</protein>
<keyword evidence="2" id="KW-1185">Reference proteome</keyword>
<name>A0ABS3BIW0_9BACT</name>
<dbReference type="RefSeq" id="WP_206567237.1">
    <property type="nucleotide sequence ID" value="NZ_JAFKCW010000001.1"/>
</dbReference>
<dbReference type="Proteomes" id="UP000664698">
    <property type="component" value="Unassembled WGS sequence"/>
</dbReference>
<accession>A0ABS3BIW0</accession>
<reference evidence="1 2" key="1">
    <citation type="submission" date="2021-03" db="EMBL/GenBank/DDBJ databases">
        <title>novel species isolated from a fishpond in China.</title>
        <authorList>
            <person name="Lu H."/>
            <person name="Cai Z."/>
        </authorList>
    </citation>
    <scope>NUCLEOTIDE SEQUENCE [LARGE SCALE GENOMIC DNA]</scope>
    <source>
        <strain evidence="1 2">JCM 31546</strain>
    </source>
</reference>
<gene>
    <name evidence="1" type="ORF">J0A67_00090</name>
</gene>